<dbReference type="InterPro" id="IPR052957">
    <property type="entry name" value="Auxin_embryo_med"/>
</dbReference>
<feature type="region of interest" description="Disordered" evidence="1">
    <location>
        <begin position="1260"/>
        <end position="1331"/>
    </location>
</feature>
<dbReference type="PANTHER" id="PTHR32387">
    <property type="entry name" value="WU:FJ29H11"/>
    <property type="match status" value="1"/>
</dbReference>
<sequence length="1578" mass="181664">MASVKKAEEIVRRLTRKYGYLNEEMMSDIEKWKPEYRREIDENWLAMENTAAHSIKTLAKQIYGSGARFVFELLQNAEDNNFSKTTEDPYISFEVYENRIVVECNEDGFTERDLVAICAVGQSTKSTSYGYIGAKGIGFKSVFIAAWKVHIQSGNFSFEFRHKRDDPGLGMVRPIWIPTNEKLKGPLTRMTLYFHDEGDKDELQRLKSIIFKQLDDLQQTSLLFLKKLQRIKMVFYDKSNRVEKSKEFLKRQVDKYRVALDTDSAKDNETRKESQIYHITTLTAHGLARSDNRDLPNTDDTQTISTSAEVVLAFPLTAEFKPIVNTKKKQEIFAFLPVRESDYKFLIHSDFDTSANRQDIITTSTRNENLLDWIAKAFLTAIKQFCEHSSLCYEWPLFLPNTEGALDTFWAELNIKIRRIVTTSPTLKSRHRRDPRVITDISILTKDATYEGGVPLFDDPDKDPFLSPKYSKPVRSVLKGYGLKNISPNAILEMLESDLRNPNSKMHGKKTDGAWYSAVASLLCSWFDRNYSFLNRLRQLPLIPLRDGKWISAALGPIYFPMTKNIPIPERLDIRVLPVERIFDDEWNRLFVQLGVLEADIVAVRASILRAYMSPNNGLLGSDHLTFLRYLYRTHQPGISTETELAFKVAVGDDKSNLIRPHKTDIYLPGTTHRFSPQSVLASRGAAPGLSVRFLHEIYMESIPKKPDPSFPSWEKWLFDFVGIRERLRLVDASGGSLSEALTYVHKHHPEEFLGLLNYLWQHEDSKTKRSEILRRNIKALSAKELCGVSYAISFGDTWLPFEGLRDHASLYMEFPQHFPFLKIDNTDSDDKFGSHKIFNLYAAIYSILKLSRNQDKDQRTIKDFFAEGRIFVPNGKSSCWTSSSNCLWRAPQDMLSKYSLKSFYSRIIDDDQLEDIERLFHKIVEIPSASCSDIATELEESKAAGCDGDDFPRIDQLYRYLRGLKLPVTRVSKVEIRGKAILDSHYESLKDFFVGKLGVTSLTIQMLYDELIQPSPQKDHNDLKDAILSFSSLLQTEPTLLDPRPILDVDFAIPDRDPLGNVFQDKIAMLDFNLEDIRRLKPFFEWTKLEERYLSNCVVEGTSVSKIGRPILMEQRDLKRKAYYILRIAATFGSPRYQADSSEFYQLLRAIKTMETARISSTLTVSQNNQNFCIEDVTGKVHMEHTPSGLTIFVPRGKKDQGICFSSVLPRKFAEWLMQDSTTQRIGKVESEMVNILTAVFAYDRSVLSETCDRHGIFQIEILNEDTEDDDEDTEDDEEEDEDYEEDTEDEDTEDEEEDDHDEEEDDNSGLEQQQGRRTRSPDTPGSDSETLVETVFRQRHLSSQPPPDAENRENLASAGASADTQYGVLLERVVTAAQSAVFPSQGSFDMSDLRNNLPSQLRDNTFESFDGLEIVFELLSTLELPRWSNENWQSTIRGYVRAHPSYRNLASWRGRETADLVYHDTEGQFTNTLIGCGYLNHDEWHNSRPKYYIEVKTTTGPRETPFYMSNSQYERMRRTHTTPNRSEIYMILRVFWLNSDNIGMCVYFDPEQLRQDGRLLFTAQTWSVTPNAESEE</sequence>
<dbReference type="Proteomes" id="UP000005426">
    <property type="component" value="Unassembled WGS sequence"/>
</dbReference>
<dbReference type="Gene3D" id="3.30.565.10">
    <property type="entry name" value="Histidine kinase-like ATPase, C-terminal domain"/>
    <property type="match status" value="1"/>
</dbReference>
<evidence type="ECO:0008006" key="4">
    <source>
        <dbReference type="Google" id="ProtNLM"/>
    </source>
</evidence>
<reference evidence="2 3" key="1">
    <citation type="journal article" date="2011" name="Genome Biol.">
        <title>Comparative genome sequence analysis underscores mycoparasitism as the ancestral life style of Trichoderma.</title>
        <authorList>
            <person name="Kubicek C.P."/>
            <person name="Herrera-Estrella A."/>
            <person name="Seidl-Seiboth V."/>
            <person name="Martinez D.A."/>
            <person name="Druzhinina I.S."/>
            <person name="Thon M."/>
            <person name="Zeilinger S."/>
            <person name="Casas-Flores S."/>
            <person name="Horwitz B.A."/>
            <person name="Mukherjee P.K."/>
            <person name="Mukherjee M."/>
            <person name="Kredics L."/>
            <person name="Alcaraz L.D."/>
            <person name="Aerts A."/>
            <person name="Antal Z."/>
            <person name="Atanasova L."/>
            <person name="Cervantes-Badillo M.G."/>
            <person name="Challacombe J."/>
            <person name="Chertkov O."/>
            <person name="McCluskey K."/>
            <person name="Coulpier F."/>
            <person name="Deshpande N."/>
            <person name="von Doehren H."/>
            <person name="Ebbole D.J."/>
            <person name="Esquivel-Naranjo E.U."/>
            <person name="Fekete E."/>
            <person name="Flipphi M."/>
            <person name="Glaser F."/>
            <person name="Gomez-Rodriguez E.Y."/>
            <person name="Gruber S."/>
            <person name="Han C."/>
            <person name="Henrissat B."/>
            <person name="Hermosa R."/>
            <person name="Hernandez-Onate M."/>
            <person name="Karaffa L."/>
            <person name="Kosti I."/>
            <person name="Le Crom S."/>
            <person name="Lindquist E."/>
            <person name="Lucas S."/>
            <person name="Luebeck M."/>
            <person name="Luebeck P.S."/>
            <person name="Margeot A."/>
            <person name="Metz B."/>
            <person name="Misra M."/>
            <person name="Nevalainen H."/>
            <person name="Omann M."/>
            <person name="Packer N."/>
            <person name="Perrone G."/>
            <person name="Uresti-Rivera E.E."/>
            <person name="Salamov A."/>
            <person name="Schmoll M."/>
            <person name="Seiboth B."/>
            <person name="Shapiro H."/>
            <person name="Sukno S."/>
            <person name="Tamayo-Ramos J.A."/>
            <person name="Tisch D."/>
            <person name="Wiest A."/>
            <person name="Wilkinson H.H."/>
            <person name="Zhang M."/>
            <person name="Coutinho P.M."/>
            <person name="Kenerley C.M."/>
            <person name="Monte E."/>
            <person name="Baker S.E."/>
            <person name="Grigoriev I.V."/>
        </authorList>
    </citation>
    <scope>NUCLEOTIDE SEQUENCE [LARGE SCALE GENOMIC DNA]</scope>
    <source>
        <strain evidence="3">ATCC 20476 / IMI 206040</strain>
    </source>
</reference>
<name>G9NR11_HYPAI</name>
<protein>
    <recommendedName>
        <fullName evidence="4">Protein NO VEIN C-terminal domain-containing protein</fullName>
    </recommendedName>
</protein>
<accession>G9NR11</accession>
<dbReference type="InterPro" id="IPR016024">
    <property type="entry name" value="ARM-type_fold"/>
</dbReference>
<dbReference type="NCBIfam" id="NF047352">
    <property type="entry name" value="P_loop_sacsin"/>
    <property type="match status" value="1"/>
</dbReference>
<dbReference type="SUPFAM" id="SSF55874">
    <property type="entry name" value="ATPase domain of HSP90 chaperone/DNA topoisomerase II/histidine kinase"/>
    <property type="match status" value="1"/>
</dbReference>
<organism evidence="2 3">
    <name type="scientific">Hypocrea atroviridis (strain ATCC 20476 / IMI 206040)</name>
    <name type="common">Trichoderma atroviride</name>
    <dbReference type="NCBI Taxonomy" id="452589"/>
    <lineage>
        <taxon>Eukaryota</taxon>
        <taxon>Fungi</taxon>
        <taxon>Dikarya</taxon>
        <taxon>Ascomycota</taxon>
        <taxon>Pezizomycotina</taxon>
        <taxon>Sordariomycetes</taxon>
        <taxon>Hypocreomycetidae</taxon>
        <taxon>Hypocreales</taxon>
        <taxon>Hypocreaceae</taxon>
        <taxon>Trichoderma</taxon>
    </lineage>
</organism>
<dbReference type="eggNOG" id="ENOG502QQIR">
    <property type="taxonomic scope" value="Eukaryota"/>
</dbReference>
<dbReference type="InterPro" id="IPR036890">
    <property type="entry name" value="HATPase_C_sf"/>
</dbReference>
<evidence type="ECO:0000313" key="3">
    <source>
        <dbReference type="Proteomes" id="UP000005426"/>
    </source>
</evidence>
<dbReference type="SUPFAM" id="SSF48371">
    <property type="entry name" value="ARM repeat"/>
    <property type="match status" value="1"/>
</dbReference>
<comment type="caution">
    <text evidence="2">The sequence shown here is derived from an EMBL/GenBank/DDBJ whole genome shotgun (WGS) entry which is preliminary data.</text>
</comment>
<dbReference type="PANTHER" id="PTHR32387:SF0">
    <property type="entry name" value="PROTEIN NO VEIN"/>
    <property type="match status" value="1"/>
</dbReference>
<proteinExistence type="predicted"/>
<dbReference type="EMBL" id="ABDG02000021">
    <property type="protein sequence ID" value="EHK46981.1"/>
    <property type="molecule type" value="Genomic_DNA"/>
</dbReference>
<dbReference type="OMA" id="YGYIGAK"/>
<evidence type="ECO:0000256" key="1">
    <source>
        <dbReference type="SAM" id="MobiDB-lite"/>
    </source>
</evidence>
<keyword evidence="3" id="KW-1185">Reference proteome</keyword>
<gene>
    <name evidence="2" type="ORF">TRIATDRAFT_81583</name>
</gene>
<dbReference type="OrthoDB" id="4892298at2759"/>
<feature type="compositionally biased region" description="Acidic residues" evidence="1">
    <location>
        <begin position="1264"/>
        <end position="1310"/>
    </location>
</feature>
<dbReference type="HOGENOM" id="CLU_000570_3_0_1"/>
<evidence type="ECO:0000313" key="2">
    <source>
        <dbReference type="EMBL" id="EHK46981.1"/>
    </source>
</evidence>
<feature type="compositionally biased region" description="Polar residues" evidence="1">
    <location>
        <begin position="1311"/>
        <end position="1331"/>
    </location>
</feature>
<dbReference type="STRING" id="452589.G9NR11"/>